<dbReference type="PANTHER" id="PTHR32552">
    <property type="entry name" value="FERRICHROME IRON RECEPTOR-RELATED"/>
    <property type="match status" value="1"/>
</dbReference>
<keyword evidence="2 4" id="KW-0798">TonB box</keyword>
<organism evidence="7 8">
    <name type="scientific">Zhongshania aquimaris</name>
    <dbReference type="NCBI Taxonomy" id="2857107"/>
    <lineage>
        <taxon>Bacteria</taxon>
        <taxon>Pseudomonadati</taxon>
        <taxon>Pseudomonadota</taxon>
        <taxon>Gammaproteobacteria</taxon>
        <taxon>Cellvibrionales</taxon>
        <taxon>Spongiibacteraceae</taxon>
        <taxon>Zhongshania</taxon>
    </lineage>
</organism>
<dbReference type="PROSITE" id="PS52016">
    <property type="entry name" value="TONB_DEPENDENT_REC_3"/>
    <property type="match status" value="1"/>
</dbReference>
<evidence type="ECO:0000313" key="7">
    <source>
        <dbReference type="EMBL" id="MBW2940370.1"/>
    </source>
</evidence>
<keyword evidence="3" id="KW-0998">Cell outer membrane</keyword>
<sequence length="830" mass="90292">MIRLISVKKSRGILFLLPMMFAGEAYPQSAAKTPAIEEVIITAQRREENAQDVAISVTVFNQEQIANANMINSSDIATYTPSLTVDTRFGNENTSFAIRGFTQSLRTTASVATYFADVVAPRGAVAQTSGDGAGPGTLFDLANIQVLKGPQGTLFGRNTTGGAILLVPNKPSEEYEGYVEFSAGELGSRRQQVVANFPVSDNFKVRFGLDQNERDGHLNNITGVGARKLGNTEYLAARLSLVWDISDSIENYTILTYVDSESAGYTATLFDCNTDQTVVDNPFALTIGSECVRQLEMQESTGQDGFYDLLSTVKTPITTIKEKRFINTTTWEIDENLTAKGIIAYAHLEGTNGSDIFGTRFQENVAALLGFGLPLGLVDPRREISLGASVVNPDFPSTSQQTWVGELQLQGVALDSRMIWQAGLYHETSTPDGFSGQNAASLLYCDLSTIETSDPSQFNCFDPLLGIAGGVLIFKSKTEFLNQAVYGQATYDVLPQLSTTLGLRYTWDETKGEGVKERYAYLLSARQAPVFSRSTPEVKSEAPTGFLEFNYRPIDDVMLYTKYTRGYRQGSVNVASDPGLDTHEHETVDTYEIGAKTTFGGPVPGRVNIAVFHNDLKDMQLQIGYNSASSGPTTGIVNAGEAEINGFEVEAYFQLFEPLSLSISYSQLDTELLKQSDVDPADVERAVTEASGNPLSGQIAASTFVPIAAEGDELPYAPESSWVATLKYQLPVSADIGLMDVGVTYTYTGEQRAAASNSTPHDVLPDYNLLNVNASWLGVLGSNFDLTLFGTNILDEQYLTYVSGTYVATGIESRQVGFPKMYGARLRYSF</sequence>
<dbReference type="RefSeq" id="WP_219042570.1">
    <property type="nucleotide sequence ID" value="NZ_JAHWDQ010000001.1"/>
</dbReference>
<keyword evidence="7" id="KW-0675">Receptor</keyword>
<keyword evidence="8" id="KW-1185">Reference proteome</keyword>
<keyword evidence="3" id="KW-0813">Transport</keyword>
<evidence type="ECO:0000256" key="2">
    <source>
        <dbReference type="ARBA" id="ARBA00023077"/>
    </source>
</evidence>
<keyword evidence="1" id="KW-0406">Ion transport</keyword>
<evidence type="ECO:0000313" key="8">
    <source>
        <dbReference type="Proteomes" id="UP001166291"/>
    </source>
</evidence>
<feature type="domain" description="TonB-dependent receptor plug" evidence="6">
    <location>
        <begin position="50"/>
        <end position="163"/>
    </location>
</feature>
<comment type="caution">
    <text evidence="7">The sequence shown here is derived from an EMBL/GenBank/DDBJ whole genome shotgun (WGS) entry which is preliminary data.</text>
</comment>
<feature type="domain" description="TonB-dependent receptor-like beta-barrel" evidence="5">
    <location>
        <begin position="337"/>
        <end position="793"/>
    </location>
</feature>
<keyword evidence="3" id="KW-0812">Transmembrane</keyword>
<evidence type="ECO:0000259" key="5">
    <source>
        <dbReference type="Pfam" id="PF00593"/>
    </source>
</evidence>
<evidence type="ECO:0000259" key="6">
    <source>
        <dbReference type="Pfam" id="PF07715"/>
    </source>
</evidence>
<comment type="similarity">
    <text evidence="3 4">Belongs to the TonB-dependent receptor family.</text>
</comment>
<proteinExistence type="inferred from homology"/>
<keyword evidence="3" id="KW-1134">Transmembrane beta strand</keyword>
<dbReference type="InterPro" id="IPR012910">
    <property type="entry name" value="Plug_dom"/>
</dbReference>
<dbReference type="Pfam" id="PF07715">
    <property type="entry name" value="Plug"/>
    <property type="match status" value="1"/>
</dbReference>
<dbReference type="Pfam" id="PF00593">
    <property type="entry name" value="TonB_dep_Rec_b-barrel"/>
    <property type="match status" value="1"/>
</dbReference>
<comment type="subcellular location">
    <subcellularLocation>
        <location evidence="3">Cell outer membrane</location>
        <topology evidence="3">Multi-pass membrane protein</topology>
    </subcellularLocation>
</comment>
<name>A0ABS6VPX4_9GAMM</name>
<evidence type="ECO:0000256" key="3">
    <source>
        <dbReference type="PROSITE-ProRule" id="PRU01360"/>
    </source>
</evidence>
<accession>A0ABS6VPX4</accession>
<reference evidence="7" key="1">
    <citation type="submission" date="2021-07" db="EMBL/GenBank/DDBJ databases">
        <title>Zhongshania sp. CAU 1632 isolated from seawater.</title>
        <authorList>
            <person name="Kim W."/>
        </authorList>
    </citation>
    <scope>NUCLEOTIDE SEQUENCE</scope>
    <source>
        <strain evidence="7">CAU 1632</strain>
    </source>
</reference>
<evidence type="ECO:0000256" key="4">
    <source>
        <dbReference type="RuleBase" id="RU003357"/>
    </source>
</evidence>
<dbReference type="PANTHER" id="PTHR32552:SF81">
    <property type="entry name" value="TONB-DEPENDENT OUTER MEMBRANE RECEPTOR"/>
    <property type="match status" value="1"/>
</dbReference>
<dbReference type="EMBL" id="JAHWDQ010000001">
    <property type="protein sequence ID" value="MBW2940370.1"/>
    <property type="molecule type" value="Genomic_DNA"/>
</dbReference>
<protein>
    <submittedName>
        <fullName evidence="7">TonB-dependent receptor</fullName>
    </submittedName>
</protein>
<dbReference type="Proteomes" id="UP001166291">
    <property type="component" value="Unassembled WGS sequence"/>
</dbReference>
<gene>
    <name evidence="7" type="ORF">KXJ70_06275</name>
</gene>
<dbReference type="InterPro" id="IPR039426">
    <property type="entry name" value="TonB-dep_rcpt-like"/>
</dbReference>
<keyword evidence="3 4" id="KW-0472">Membrane</keyword>
<dbReference type="InterPro" id="IPR000531">
    <property type="entry name" value="Beta-barrel_TonB"/>
</dbReference>
<evidence type="ECO:0000256" key="1">
    <source>
        <dbReference type="ARBA" id="ARBA00023065"/>
    </source>
</evidence>